<accession>A0A9W6YF35</accession>
<dbReference type="InterPro" id="IPR048324">
    <property type="entry name" value="ZSWIM1-3_RNaseH-like"/>
</dbReference>
<dbReference type="EMBL" id="BSXT01006109">
    <property type="protein sequence ID" value="GMF61974.1"/>
    <property type="molecule type" value="Genomic_DNA"/>
</dbReference>
<organism evidence="2 3">
    <name type="scientific">Phytophthora fragariaefolia</name>
    <dbReference type="NCBI Taxonomy" id="1490495"/>
    <lineage>
        <taxon>Eukaryota</taxon>
        <taxon>Sar</taxon>
        <taxon>Stramenopiles</taxon>
        <taxon>Oomycota</taxon>
        <taxon>Peronosporomycetes</taxon>
        <taxon>Peronosporales</taxon>
        <taxon>Peronosporaceae</taxon>
        <taxon>Phytophthora</taxon>
    </lineage>
</organism>
<evidence type="ECO:0000259" key="1">
    <source>
        <dbReference type="Pfam" id="PF21056"/>
    </source>
</evidence>
<evidence type="ECO:0000313" key="3">
    <source>
        <dbReference type="Proteomes" id="UP001165121"/>
    </source>
</evidence>
<comment type="caution">
    <text evidence="2">The sequence shown here is derived from an EMBL/GenBank/DDBJ whole genome shotgun (WGS) entry which is preliminary data.</text>
</comment>
<dbReference type="OrthoDB" id="92090at2759"/>
<dbReference type="Proteomes" id="UP001165121">
    <property type="component" value="Unassembled WGS sequence"/>
</dbReference>
<evidence type="ECO:0000313" key="2">
    <source>
        <dbReference type="EMBL" id="GMF61974.1"/>
    </source>
</evidence>
<proteinExistence type="predicted"/>
<reference evidence="2" key="1">
    <citation type="submission" date="2023-04" db="EMBL/GenBank/DDBJ databases">
        <title>Phytophthora fragariaefolia NBRC 109709.</title>
        <authorList>
            <person name="Ichikawa N."/>
            <person name="Sato H."/>
            <person name="Tonouchi N."/>
        </authorList>
    </citation>
    <scope>NUCLEOTIDE SEQUENCE</scope>
    <source>
        <strain evidence="2">NBRC 109709</strain>
    </source>
</reference>
<dbReference type="PANTHER" id="PTHR31569">
    <property type="entry name" value="SWIM-TYPE DOMAIN-CONTAINING PROTEIN"/>
    <property type="match status" value="1"/>
</dbReference>
<dbReference type="PANTHER" id="PTHR31569:SF4">
    <property type="entry name" value="SWIM-TYPE DOMAIN-CONTAINING PROTEIN"/>
    <property type="match status" value="1"/>
</dbReference>
<name>A0A9W6YF35_9STRA</name>
<dbReference type="Pfam" id="PF21056">
    <property type="entry name" value="ZSWIM1-3_RNaseH-like"/>
    <property type="match status" value="1"/>
</dbReference>
<dbReference type="AlphaFoldDB" id="A0A9W6YF35"/>
<keyword evidence="3" id="KW-1185">Reference proteome</keyword>
<protein>
    <submittedName>
        <fullName evidence="2">Unnamed protein product</fullName>
    </submittedName>
</protein>
<sequence length="215" mass="25349">MEQFGNGQPVQHLVTERNVDWHMVKTVEPFQAVNWWEVTNVIVVDKDLKKIEVYGNSDWLADTLFAHYQFAWPSDDTADTFVEQQHIVHVCRDGRVHRVDTNTWLCDYDFYVTINLPCRHLLLFQKHLRDASQSRIRQYILGNVHEFAMWLRTSALDDEIAAIEVLIIASKCRDDVKMKNQMTERDKYKHAQEVFSRITTELNYFPDVSNCDPKS</sequence>
<gene>
    <name evidence="2" type="ORF">Pfra01_002700900</name>
</gene>
<feature type="domain" description="ZSWIM1/3 RNaseH-like" evidence="1">
    <location>
        <begin position="2"/>
        <end position="53"/>
    </location>
</feature>
<dbReference type="InterPro" id="IPR052579">
    <property type="entry name" value="Zinc_finger_SWIM"/>
</dbReference>